<organism evidence="2 3">
    <name type="scientific">Nocardioides albidus</name>
    <dbReference type="NCBI Taxonomy" id="1517589"/>
    <lineage>
        <taxon>Bacteria</taxon>
        <taxon>Bacillati</taxon>
        <taxon>Actinomycetota</taxon>
        <taxon>Actinomycetes</taxon>
        <taxon>Propionibacteriales</taxon>
        <taxon>Nocardioidaceae</taxon>
        <taxon>Nocardioides</taxon>
    </lineage>
</organism>
<name>A0A5C4VKF6_9ACTN</name>
<dbReference type="Proteomes" id="UP000313231">
    <property type="component" value="Unassembled WGS sequence"/>
</dbReference>
<reference evidence="2 3" key="1">
    <citation type="journal article" date="2016" name="Int. J. Syst. Evol. Microbiol.">
        <title>Nocardioides albidus sp. nov., an actinobacterium isolated from garden soil.</title>
        <authorList>
            <person name="Singh H."/>
            <person name="Du J."/>
            <person name="Trinh H."/>
            <person name="Won K."/>
            <person name="Yang J.E."/>
            <person name="Yin C."/>
            <person name="Kook M."/>
            <person name="Yi T.H."/>
        </authorList>
    </citation>
    <scope>NUCLEOTIDE SEQUENCE [LARGE SCALE GENOMIC DNA]</scope>
    <source>
        <strain evidence="2 3">CCTCC AB 2015297</strain>
    </source>
</reference>
<evidence type="ECO:0000313" key="2">
    <source>
        <dbReference type="EMBL" id="TNM36175.1"/>
    </source>
</evidence>
<dbReference type="PRINTS" id="PR00598">
    <property type="entry name" value="HTHMARR"/>
</dbReference>
<feature type="domain" description="HTH marR-type" evidence="1">
    <location>
        <begin position="33"/>
        <end position="168"/>
    </location>
</feature>
<sequence>MSRRQPGDDDQPDAVDAIVAQWAHERPDLDATPIALFGRIHRVYLRYQTVLTRVFGEHGLNSASFDVLAALRRSGAPYRKSGRELADGSLLSSAGVTFRLDRLEAAGLIVRQRDADDRRVVHSQLTDEGLALIDASIEDHLRAESALLKGLTLAERAELARLLAKLERSIVAADRGDEADDGGSDEVA</sequence>
<dbReference type="InterPro" id="IPR039422">
    <property type="entry name" value="MarR/SlyA-like"/>
</dbReference>
<keyword evidence="3" id="KW-1185">Reference proteome</keyword>
<dbReference type="PANTHER" id="PTHR33164">
    <property type="entry name" value="TRANSCRIPTIONAL REGULATOR, MARR FAMILY"/>
    <property type="match status" value="1"/>
</dbReference>
<dbReference type="GO" id="GO:0006950">
    <property type="term" value="P:response to stress"/>
    <property type="evidence" value="ECO:0007669"/>
    <property type="project" value="TreeGrafter"/>
</dbReference>
<dbReference type="InterPro" id="IPR036388">
    <property type="entry name" value="WH-like_DNA-bd_sf"/>
</dbReference>
<dbReference type="SMART" id="SM00347">
    <property type="entry name" value="HTH_MARR"/>
    <property type="match status" value="1"/>
</dbReference>
<dbReference type="Pfam" id="PF12802">
    <property type="entry name" value="MarR_2"/>
    <property type="match status" value="1"/>
</dbReference>
<proteinExistence type="predicted"/>
<dbReference type="AlphaFoldDB" id="A0A5C4VKF6"/>
<dbReference type="RefSeq" id="WP_139624363.1">
    <property type="nucleotide sequence ID" value="NZ_VDMP01000027.1"/>
</dbReference>
<dbReference type="OrthoDB" id="3237509at2"/>
<evidence type="ECO:0000259" key="1">
    <source>
        <dbReference type="PROSITE" id="PS50995"/>
    </source>
</evidence>
<comment type="caution">
    <text evidence="2">The sequence shown here is derived from an EMBL/GenBank/DDBJ whole genome shotgun (WGS) entry which is preliminary data.</text>
</comment>
<dbReference type="SUPFAM" id="SSF46785">
    <property type="entry name" value="Winged helix' DNA-binding domain"/>
    <property type="match status" value="1"/>
</dbReference>
<dbReference type="GO" id="GO:0003700">
    <property type="term" value="F:DNA-binding transcription factor activity"/>
    <property type="evidence" value="ECO:0007669"/>
    <property type="project" value="InterPro"/>
</dbReference>
<dbReference type="InterPro" id="IPR000835">
    <property type="entry name" value="HTH_MarR-typ"/>
</dbReference>
<dbReference type="EMBL" id="VDMP01000027">
    <property type="protein sequence ID" value="TNM36175.1"/>
    <property type="molecule type" value="Genomic_DNA"/>
</dbReference>
<evidence type="ECO:0000313" key="3">
    <source>
        <dbReference type="Proteomes" id="UP000313231"/>
    </source>
</evidence>
<dbReference type="Gene3D" id="1.10.10.10">
    <property type="entry name" value="Winged helix-like DNA-binding domain superfamily/Winged helix DNA-binding domain"/>
    <property type="match status" value="1"/>
</dbReference>
<gene>
    <name evidence="2" type="ORF">FHP29_18475</name>
</gene>
<protein>
    <submittedName>
        <fullName evidence="2">MarR family transcriptional regulator</fullName>
    </submittedName>
</protein>
<dbReference type="PANTHER" id="PTHR33164:SF104">
    <property type="entry name" value="TRANSCRIPTIONAL REGULATORY PROTEIN"/>
    <property type="match status" value="1"/>
</dbReference>
<dbReference type="PROSITE" id="PS50995">
    <property type="entry name" value="HTH_MARR_2"/>
    <property type="match status" value="1"/>
</dbReference>
<dbReference type="InterPro" id="IPR036390">
    <property type="entry name" value="WH_DNA-bd_sf"/>
</dbReference>
<accession>A0A5C4VKF6</accession>